<feature type="transmembrane region" description="Helical" evidence="1">
    <location>
        <begin position="89"/>
        <end position="117"/>
    </location>
</feature>
<organism evidence="2 3">
    <name type="scientific">Neobacillus paridis</name>
    <dbReference type="NCBI Taxonomy" id="2803862"/>
    <lineage>
        <taxon>Bacteria</taxon>
        <taxon>Bacillati</taxon>
        <taxon>Bacillota</taxon>
        <taxon>Bacilli</taxon>
        <taxon>Bacillales</taxon>
        <taxon>Bacillaceae</taxon>
        <taxon>Neobacillus</taxon>
    </lineage>
</organism>
<comment type="caution">
    <text evidence="2">The sequence shown here is derived from an EMBL/GenBank/DDBJ whole genome shotgun (WGS) entry which is preliminary data.</text>
</comment>
<proteinExistence type="predicted"/>
<dbReference type="RefSeq" id="WP_202653276.1">
    <property type="nucleotide sequence ID" value="NZ_JAESWB010000131.1"/>
</dbReference>
<gene>
    <name evidence="2" type="ORF">JK635_07215</name>
</gene>
<feature type="transmembrane region" description="Helical" evidence="1">
    <location>
        <begin position="17"/>
        <end position="37"/>
    </location>
</feature>
<feature type="transmembrane region" description="Helical" evidence="1">
    <location>
        <begin position="173"/>
        <end position="192"/>
    </location>
</feature>
<evidence type="ECO:0008006" key="4">
    <source>
        <dbReference type="Google" id="ProtNLM"/>
    </source>
</evidence>
<keyword evidence="3" id="KW-1185">Reference proteome</keyword>
<dbReference type="EMBL" id="JAESWB010000131">
    <property type="protein sequence ID" value="MBL4951998.1"/>
    <property type="molecule type" value="Genomic_DNA"/>
</dbReference>
<evidence type="ECO:0000256" key="1">
    <source>
        <dbReference type="SAM" id="Phobius"/>
    </source>
</evidence>
<name>A0ABS1TL08_9BACI</name>
<dbReference type="Proteomes" id="UP000623967">
    <property type="component" value="Unassembled WGS sequence"/>
</dbReference>
<evidence type="ECO:0000313" key="3">
    <source>
        <dbReference type="Proteomes" id="UP000623967"/>
    </source>
</evidence>
<keyword evidence="1" id="KW-1133">Transmembrane helix</keyword>
<reference evidence="2 3" key="1">
    <citation type="submission" date="2021-01" db="EMBL/GenBank/DDBJ databases">
        <title>Genome public.</title>
        <authorList>
            <person name="Liu C."/>
            <person name="Sun Q."/>
        </authorList>
    </citation>
    <scope>NUCLEOTIDE SEQUENCE [LARGE SCALE GENOMIC DNA]</scope>
    <source>
        <strain evidence="2 3">YIM B02564</strain>
    </source>
</reference>
<feature type="transmembrane region" description="Helical" evidence="1">
    <location>
        <begin position="137"/>
        <end position="161"/>
    </location>
</feature>
<evidence type="ECO:0000313" key="2">
    <source>
        <dbReference type="EMBL" id="MBL4951998.1"/>
    </source>
</evidence>
<feature type="transmembrane region" description="Helical" evidence="1">
    <location>
        <begin position="49"/>
        <end position="69"/>
    </location>
</feature>
<protein>
    <recommendedName>
        <fullName evidence="4">YhcE</fullName>
    </recommendedName>
</protein>
<feature type="transmembrane region" description="Helical" evidence="1">
    <location>
        <begin position="230"/>
        <end position="255"/>
    </location>
</feature>
<sequence length="261" mass="30052">MNAFIGLVKKDLSLMRFWYLMWLAFTVIGMGGGYALTEKFDQPDGVVPIFVMLAGIHIFLMPILLLHVLRIEGKNQMWLYNPQSSQMLLFSKICAALLLQIGAQVLLSLYGLFVMSVLVNNDLITRFSEFLPVKQGIYFEMAILSTSIYISMWVVFLWTFYHSLGKFPKLNHFRGLLVLLVWVAYNLLETFLTKIHVIEHNLFAFGFNLQVAPKATYDPSKSWRVEYIEAALPIIPILYYTILTVSLFFAASWLLEKKVEV</sequence>
<accession>A0ABS1TL08</accession>
<keyword evidence="1" id="KW-0812">Transmembrane</keyword>
<keyword evidence="1" id="KW-0472">Membrane</keyword>